<organism evidence="3 4">
    <name type="scientific">Sphenostylis stenocarpa</name>
    <dbReference type="NCBI Taxonomy" id="92480"/>
    <lineage>
        <taxon>Eukaryota</taxon>
        <taxon>Viridiplantae</taxon>
        <taxon>Streptophyta</taxon>
        <taxon>Embryophyta</taxon>
        <taxon>Tracheophyta</taxon>
        <taxon>Spermatophyta</taxon>
        <taxon>Magnoliopsida</taxon>
        <taxon>eudicotyledons</taxon>
        <taxon>Gunneridae</taxon>
        <taxon>Pentapetalae</taxon>
        <taxon>rosids</taxon>
        <taxon>fabids</taxon>
        <taxon>Fabales</taxon>
        <taxon>Fabaceae</taxon>
        <taxon>Papilionoideae</taxon>
        <taxon>50 kb inversion clade</taxon>
        <taxon>NPAAA clade</taxon>
        <taxon>indigoferoid/millettioid clade</taxon>
        <taxon>Phaseoleae</taxon>
        <taxon>Sphenostylis</taxon>
    </lineage>
</organism>
<evidence type="ECO:0000259" key="2">
    <source>
        <dbReference type="PROSITE" id="PS50181"/>
    </source>
</evidence>
<dbReference type="InterPro" id="IPR050648">
    <property type="entry name" value="F-box_LRR-repeat"/>
</dbReference>
<dbReference type="InterPro" id="IPR036047">
    <property type="entry name" value="F-box-like_dom_sf"/>
</dbReference>
<evidence type="ECO:0000313" key="4">
    <source>
        <dbReference type="Proteomes" id="UP001189624"/>
    </source>
</evidence>
<dbReference type="Gramene" id="rna-AYBTSS11_LOCUS12728">
    <property type="protein sequence ID" value="CAJ1947568.1"/>
    <property type="gene ID" value="gene-AYBTSS11_LOCUS12728"/>
</dbReference>
<feature type="domain" description="F-box" evidence="2">
    <location>
        <begin position="204"/>
        <end position="244"/>
    </location>
</feature>
<dbReference type="SUPFAM" id="SSF81383">
    <property type="entry name" value="F-box domain"/>
    <property type="match status" value="1"/>
</dbReference>
<dbReference type="Proteomes" id="UP001189624">
    <property type="component" value="Chromosome 4"/>
</dbReference>
<dbReference type="Gene3D" id="1.20.1280.50">
    <property type="match status" value="1"/>
</dbReference>
<dbReference type="InterPro" id="IPR032675">
    <property type="entry name" value="LRR_dom_sf"/>
</dbReference>
<accession>A0AA86SNL5</accession>
<reference evidence="3" key="1">
    <citation type="submission" date="2023-10" db="EMBL/GenBank/DDBJ databases">
        <authorList>
            <person name="Domelevo Entfellner J.-B."/>
        </authorList>
    </citation>
    <scope>NUCLEOTIDE SEQUENCE</scope>
</reference>
<dbReference type="PROSITE" id="PS50181">
    <property type="entry name" value="FBOX"/>
    <property type="match status" value="1"/>
</dbReference>
<dbReference type="InterPro" id="IPR001810">
    <property type="entry name" value="F-box_dom"/>
</dbReference>
<feature type="region of interest" description="Disordered" evidence="1">
    <location>
        <begin position="463"/>
        <end position="492"/>
    </location>
</feature>
<feature type="compositionally biased region" description="Polar residues" evidence="1">
    <location>
        <begin position="477"/>
        <end position="492"/>
    </location>
</feature>
<evidence type="ECO:0000313" key="3">
    <source>
        <dbReference type="EMBL" id="CAJ1947568.1"/>
    </source>
</evidence>
<name>A0AA86SNL5_9FABA</name>
<dbReference type="Gene3D" id="3.80.10.10">
    <property type="entry name" value="Ribonuclease Inhibitor"/>
    <property type="match status" value="1"/>
</dbReference>
<keyword evidence="4" id="KW-1185">Reference proteome</keyword>
<dbReference type="EMBL" id="OY731401">
    <property type="protein sequence ID" value="CAJ1947568.1"/>
    <property type="molecule type" value="Genomic_DNA"/>
</dbReference>
<gene>
    <name evidence="3" type="ORF">AYBTSS11_LOCUS12728</name>
</gene>
<dbReference type="Pfam" id="PF12937">
    <property type="entry name" value="F-box-like"/>
    <property type="match status" value="1"/>
</dbReference>
<evidence type="ECO:0000256" key="1">
    <source>
        <dbReference type="SAM" id="MobiDB-lite"/>
    </source>
</evidence>
<dbReference type="GO" id="GO:0005737">
    <property type="term" value="C:cytoplasm"/>
    <property type="evidence" value="ECO:0007669"/>
    <property type="project" value="TreeGrafter"/>
</dbReference>
<dbReference type="PANTHER" id="PTHR13382">
    <property type="entry name" value="MITOCHONDRIAL ATP SYNTHASE COUPLING FACTOR B"/>
    <property type="match status" value="1"/>
</dbReference>
<protein>
    <recommendedName>
        <fullName evidence="2">F-box domain-containing protein</fullName>
    </recommendedName>
</protein>
<proteinExistence type="predicted"/>
<dbReference type="PANTHER" id="PTHR13382:SF22">
    <property type="entry name" value="F-BOX PROTEIN SKIP14"/>
    <property type="match status" value="1"/>
</dbReference>
<sequence>MASYSSGESKFLIPLERSSSDGSNDHLIKSCSCFHNSCCLCCFDENLEEESCFDSDDAKEVGVDDDDILELLSMDPFELDIESTLAAFSDWIEDFEWDFQPEDLEFGVRQIHEMMSDNDHLHFLNLSWAWNGPDNLRYQRLSYRENEISVSGDIFQGYQNFDGVFGGRRNFLSIWQDDSRVFSREAEKWQTCTKIECDAGRGDPHDGLFFVLGYLDLPDLLSVEQVCRSLRDAVRGDPLLWKTVHINYPLNYRLRDDNLINLTDRAQGTLRCLILVNCVWISDTGLQRALKDNKGLIKLNVPDCYRITIKGILFNLRALKSYGNSSIKHLRIGGLSGGMSDMSDQQFEELKELLDASKHLQPGDRKPHFFIRDYSNILCEDGRQFDVDMCPQCNNVRPVYDCPAESCQQKHQAAPLCRGCTLCIKRCLQCGRCVKDFYEETVFFDYICLNCLDGFLHCPEEEENEDAEKKENEVADSSITSERTMSQFCLDG</sequence>
<dbReference type="AlphaFoldDB" id="A0AA86SNL5"/>